<name>A0A814FUH6_9BILA</name>
<keyword evidence="1" id="KW-1133">Transmembrane helix</keyword>
<dbReference type="Proteomes" id="UP000663879">
    <property type="component" value="Unassembled WGS sequence"/>
</dbReference>
<keyword evidence="1" id="KW-0812">Transmembrane</keyword>
<accession>A0A814FUH6</accession>
<dbReference type="OrthoDB" id="10014360at2759"/>
<reference evidence="2" key="1">
    <citation type="submission" date="2021-02" db="EMBL/GenBank/DDBJ databases">
        <authorList>
            <person name="Nowell W R."/>
        </authorList>
    </citation>
    <scope>NUCLEOTIDE SEQUENCE</scope>
    <source>
        <strain evidence="2">Ploen Becks lab</strain>
    </source>
</reference>
<evidence type="ECO:0000313" key="3">
    <source>
        <dbReference type="Proteomes" id="UP000663879"/>
    </source>
</evidence>
<keyword evidence="3" id="KW-1185">Reference proteome</keyword>
<gene>
    <name evidence="2" type="ORF">OXX778_LOCUS15756</name>
</gene>
<evidence type="ECO:0000256" key="1">
    <source>
        <dbReference type="SAM" id="Phobius"/>
    </source>
</evidence>
<sequence length="260" mass="29983">MKPNLIIFGLVLILFTIVYFAFKNFNENNSQRVITAGKKILSHEELIAQLLDNPNEFILKYVSIPYDYGYGSNLIPLVISSLITKGDLLELGMGLFSTTVLHRVSSDLGKDLVSIDTYSDWVNKFVLYNSTKYHKMYVMNNFDNVEKRLSLGNKKWGMVLVDHANATQRTFDAKNYANKAEIVLIHDAEKTVEHGYKYEENKIREPFRYFCKFSVFSRSDKSSYVSTLMLSKTVDFKLMETILNKAKTDYGHISCDHINF</sequence>
<keyword evidence="1" id="KW-0472">Membrane</keyword>
<protein>
    <submittedName>
        <fullName evidence="2">Uncharacterized protein</fullName>
    </submittedName>
</protein>
<comment type="caution">
    <text evidence="2">The sequence shown here is derived from an EMBL/GenBank/DDBJ whole genome shotgun (WGS) entry which is preliminary data.</text>
</comment>
<evidence type="ECO:0000313" key="2">
    <source>
        <dbReference type="EMBL" id="CAF0987751.1"/>
    </source>
</evidence>
<feature type="transmembrane region" description="Helical" evidence="1">
    <location>
        <begin position="6"/>
        <end position="22"/>
    </location>
</feature>
<proteinExistence type="predicted"/>
<dbReference type="EMBL" id="CAJNOC010003552">
    <property type="protein sequence ID" value="CAF0987751.1"/>
    <property type="molecule type" value="Genomic_DNA"/>
</dbReference>
<organism evidence="2 3">
    <name type="scientific">Brachionus calyciflorus</name>
    <dbReference type="NCBI Taxonomy" id="104777"/>
    <lineage>
        <taxon>Eukaryota</taxon>
        <taxon>Metazoa</taxon>
        <taxon>Spiralia</taxon>
        <taxon>Gnathifera</taxon>
        <taxon>Rotifera</taxon>
        <taxon>Eurotatoria</taxon>
        <taxon>Monogononta</taxon>
        <taxon>Pseudotrocha</taxon>
        <taxon>Ploima</taxon>
        <taxon>Brachionidae</taxon>
        <taxon>Brachionus</taxon>
    </lineage>
</organism>
<dbReference type="AlphaFoldDB" id="A0A814FUH6"/>